<proteinExistence type="predicted"/>
<dbReference type="Pfam" id="PF13639">
    <property type="entry name" value="zf-RING_2"/>
    <property type="match status" value="1"/>
</dbReference>
<dbReference type="InterPro" id="IPR051826">
    <property type="entry name" value="E3_ubiquitin-ligase_domain"/>
</dbReference>
<feature type="compositionally biased region" description="Basic residues" evidence="1">
    <location>
        <begin position="20"/>
        <end position="51"/>
    </location>
</feature>
<protein>
    <recommendedName>
        <fullName evidence="2">RING-type domain-containing protein</fullName>
    </recommendedName>
</protein>
<organism evidence="3">
    <name type="scientific">viral metagenome</name>
    <dbReference type="NCBI Taxonomy" id="1070528"/>
    <lineage>
        <taxon>unclassified sequences</taxon>
        <taxon>metagenomes</taxon>
        <taxon>organismal metagenomes</taxon>
    </lineage>
</organism>
<feature type="compositionally biased region" description="Low complexity" evidence="1">
    <location>
        <begin position="1"/>
        <end position="19"/>
    </location>
</feature>
<feature type="domain" description="RING-type" evidence="2">
    <location>
        <begin position="65"/>
        <end position="106"/>
    </location>
</feature>
<name>A0A6C0D4Z9_9ZZZZ</name>
<dbReference type="GO" id="GO:0006511">
    <property type="term" value="P:ubiquitin-dependent protein catabolic process"/>
    <property type="evidence" value="ECO:0007669"/>
    <property type="project" value="TreeGrafter"/>
</dbReference>
<dbReference type="GO" id="GO:0061630">
    <property type="term" value="F:ubiquitin protein ligase activity"/>
    <property type="evidence" value="ECO:0007669"/>
    <property type="project" value="TreeGrafter"/>
</dbReference>
<dbReference type="Gene3D" id="3.30.40.10">
    <property type="entry name" value="Zinc/RING finger domain, C3HC4 (zinc finger)"/>
    <property type="match status" value="1"/>
</dbReference>
<dbReference type="InterPro" id="IPR013083">
    <property type="entry name" value="Znf_RING/FYVE/PHD"/>
</dbReference>
<sequence>MPSQTQTRRSSRLRSSAARKIQKQFRSRKRQRSKASRKIQSKVRGKQTRKVINREKNTSTTVHDCSICFEPLTRDVRIALPCGHRFHKDCIRRSLASTNGTCPNCRTVVTNIPYVPEGRANRTFGNVPLSQQQPQAPPPPPPILDPRQRRQYILQRMQQIEMLEQRLAQLPDAREIPNITLTPALAIQDNARQLVTEIRRLFYEASENYQNYRNVRINGNPIDQDVTNMYYITSDLLHRAQVVRNNATQFVDELGDEIGYVDEPPDLL</sequence>
<evidence type="ECO:0000313" key="3">
    <source>
        <dbReference type="EMBL" id="QHT11422.1"/>
    </source>
</evidence>
<evidence type="ECO:0000256" key="1">
    <source>
        <dbReference type="SAM" id="MobiDB-lite"/>
    </source>
</evidence>
<dbReference type="PANTHER" id="PTHR22765">
    <property type="entry name" value="RING FINGER AND PROTEASE ASSOCIATED DOMAIN-CONTAINING"/>
    <property type="match status" value="1"/>
</dbReference>
<dbReference type="InterPro" id="IPR001841">
    <property type="entry name" value="Znf_RING"/>
</dbReference>
<evidence type="ECO:0000259" key="2">
    <source>
        <dbReference type="PROSITE" id="PS50089"/>
    </source>
</evidence>
<dbReference type="PROSITE" id="PS50089">
    <property type="entry name" value="ZF_RING_2"/>
    <property type="match status" value="1"/>
</dbReference>
<dbReference type="AlphaFoldDB" id="A0A6C0D4Z9"/>
<dbReference type="EMBL" id="MN739534">
    <property type="protein sequence ID" value="QHT11422.1"/>
    <property type="molecule type" value="Genomic_DNA"/>
</dbReference>
<dbReference type="PROSITE" id="PS50096">
    <property type="entry name" value="IQ"/>
    <property type="match status" value="1"/>
</dbReference>
<accession>A0A6C0D4Z9</accession>
<dbReference type="SUPFAM" id="SSF57850">
    <property type="entry name" value="RING/U-box"/>
    <property type="match status" value="1"/>
</dbReference>
<feature type="region of interest" description="Disordered" evidence="1">
    <location>
        <begin position="1"/>
        <end position="55"/>
    </location>
</feature>
<dbReference type="PANTHER" id="PTHR22765:SF434">
    <property type="entry name" value="GB|AAD18119.1-RELATED"/>
    <property type="match status" value="1"/>
</dbReference>
<dbReference type="SMART" id="SM00184">
    <property type="entry name" value="RING"/>
    <property type="match status" value="1"/>
</dbReference>
<dbReference type="CDD" id="cd16448">
    <property type="entry name" value="RING-H2"/>
    <property type="match status" value="1"/>
</dbReference>
<reference evidence="3" key="1">
    <citation type="journal article" date="2020" name="Nature">
        <title>Giant virus diversity and host interactions through global metagenomics.</title>
        <authorList>
            <person name="Schulz F."/>
            <person name="Roux S."/>
            <person name="Paez-Espino D."/>
            <person name="Jungbluth S."/>
            <person name="Walsh D.A."/>
            <person name="Denef V.J."/>
            <person name="McMahon K.D."/>
            <person name="Konstantinidis K.T."/>
            <person name="Eloe-Fadrosh E.A."/>
            <person name="Kyrpides N.C."/>
            <person name="Woyke T."/>
        </authorList>
    </citation>
    <scope>NUCLEOTIDE SEQUENCE</scope>
    <source>
        <strain evidence="3">GVMAG-M-3300023174-116</strain>
    </source>
</reference>